<reference evidence="3" key="2">
    <citation type="submission" date="2016-05" db="EMBL/GenBank/DDBJ databases">
        <authorList>
            <person name="Lavstsen T."/>
            <person name="Jespersen J.S."/>
        </authorList>
    </citation>
    <scope>NUCLEOTIDE SEQUENCE [LARGE SCALE GENOMIC DNA]</scope>
    <source>
        <strain evidence="3">U25</strain>
    </source>
</reference>
<reference evidence="3 5" key="4">
    <citation type="submission" date="2018-04" db="EMBL/GenBank/DDBJ databases">
        <title>Transcriptomics of ammonia oxidizing archaea.</title>
        <authorList>
            <person name="Carini P."/>
        </authorList>
    </citation>
    <scope>NUCLEOTIDE SEQUENCE [LARGE SCALE GENOMIC DNA]</scope>
    <source>
        <strain evidence="3 5">U25</strain>
    </source>
</reference>
<reference evidence="5" key="3">
    <citation type="submission" date="2016-05" db="EMBL/GenBank/DDBJ databases">
        <authorList>
            <person name="Dupont C."/>
            <person name="Santoro A."/>
        </authorList>
    </citation>
    <scope>NUCLEOTIDE SEQUENCE [LARGE SCALE GENOMIC DNA]</scope>
    <source>
        <strain evidence="5">U25</strain>
    </source>
</reference>
<evidence type="ECO:0000313" key="3">
    <source>
        <dbReference type="EMBL" id="PTL87625.1"/>
    </source>
</evidence>
<keyword evidence="5" id="KW-1185">Reference proteome</keyword>
<dbReference type="HOGENOM" id="CLU_2565550_0_0_2"/>
<dbReference type="Proteomes" id="UP000030944">
    <property type="component" value="Chromosome"/>
</dbReference>
<protein>
    <submittedName>
        <fullName evidence="2">Transcription factor Pcc1</fullName>
    </submittedName>
</protein>
<dbReference type="EMBL" id="LXWN01000002">
    <property type="protein sequence ID" value="PTL87625.1"/>
    <property type="molecule type" value="Genomic_DNA"/>
</dbReference>
<dbReference type="KEGG" id="nbv:T478_0408"/>
<dbReference type="NCBIfam" id="NF011470">
    <property type="entry name" value="PRK14887.1"/>
    <property type="match status" value="1"/>
</dbReference>
<proteinExistence type="inferred from homology"/>
<gene>
    <name evidence="3" type="ORF">A7X95_07100</name>
    <name evidence="2" type="ORF">T478_0408</name>
</gene>
<evidence type="ECO:0000313" key="5">
    <source>
        <dbReference type="Proteomes" id="UP000241022"/>
    </source>
</evidence>
<comment type="similarity">
    <text evidence="1">Belongs to the CTAG/PCC1 family.</text>
</comment>
<organism evidence="2 4">
    <name type="scientific">Candidatus Nitrosopelagicus brevis</name>
    <dbReference type="NCBI Taxonomy" id="1410606"/>
    <lineage>
        <taxon>Archaea</taxon>
        <taxon>Nitrososphaerota</taxon>
    </lineage>
</organism>
<dbReference type="STRING" id="1410606.T478_0408"/>
<dbReference type="Gene3D" id="3.30.310.50">
    <property type="entry name" value="Alpha-D-phosphohexomutase, C-terminal domain"/>
    <property type="match status" value="1"/>
</dbReference>
<dbReference type="EMBL" id="CP007026">
    <property type="protein sequence ID" value="AJA92953.1"/>
    <property type="molecule type" value="Genomic_DNA"/>
</dbReference>
<name>A0A0A7V242_9ARCH</name>
<sequence>MTLSFSAKIQFSSDKENSSIYQSINTDNEFYPENPTKTKISLDKEIIIELESHHLPHLRANLNSTLRLLQASYDTINSVKV</sequence>
<reference evidence="2 4" key="1">
    <citation type="journal article" date="2015" name="Proc. Natl. Acad. Sci. U.S.A.">
        <title>Genomic and proteomic characterization of "Candidatus Nitrosopelagicus brevis": An ammonia-oxidizing archaeon from the open ocean.</title>
        <authorList>
            <person name="Santoro A.E."/>
            <person name="Dupont C.L."/>
            <person name="Richter R.A."/>
            <person name="Craig M.T."/>
            <person name="Carini P."/>
            <person name="McIlvin M.R."/>
            <person name="Yang Y."/>
            <person name="Orsi W.D."/>
            <person name="Moran D.M."/>
            <person name="Saito M.A."/>
        </authorList>
    </citation>
    <scope>NUCLEOTIDE SEQUENCE [LARGE SCALE GENOMIC DNA]</scope>
    <source>
        <strain evidence="2">CN25</strain>
        <strain evidence="4">V2</strain>
    </source>
</reference>
<dbReference type="RefSeq" id="WP_048104776.1">
    <property type="nucleotide sequence ID" value="NZ_CP007026.1"/>
</dbReference>
<evidence type="ECO:0000313" key="4">
    <source>
        <dbReference type="Proteomes" id="UP000030944"/>
    </source>
</evidence>
<accession>A0A0A7V242</accession>
<evidence type="ECO:0000256" key="1">
    <source>
        <dbReference type="ARBA" id="ARBA00007073"/>
    </source>
</evidence>
<dbReference type="OrthoDB" id="11290at2157"/>
<dbReference type="AlphaFoldDB" id="A0A0A7V242"/>
<dbReference type="Proteomes" id="UP000241022">
    <property type="component" value="Unassembled WGS sequence"/>
</dbReference>
<evidence type="ECO:0000313" key="2">
    <source>
        <dbReference type="EMBL" id="AJA92953.1"/>
    </source>
</evidence>
<dbReference type="Pfam" id="PF09341">
    <property type="entry name" value="Pcc1"/>
    <property type="match status" value="1"/>
</dbReference>
<dbReference type="GeneID" id="24816305"/>
<dbReference type="InterPro" id="IPR015419">
    <property type="entry name" value="CTAG/Pcc1"/>
</dbReference>